<keyword evidence="1" id="KW-0547">Nucleotide-binding</keyword>
<evidence type="ECO:0000256" key="3">
    <source>
        <dbReference type="PROSITE-ProRule" id="PRU00169"/>
    </source>
</evidence>
<dbReference type="InterPro" id="IPR011006">
    <property type="entry name" value="CheY-like_superfamily"/>
</dbReference>
<sequence length="383" mass="43892">MDAKILLITDVGALRDQLMDILEDYPNMKSITFSEVKMEIDRISPDIIIMTETESDDEYEIDLLQYIQREIISSIILFVSQSHDFFSLRETVRAGVNDFFVIPDEVAQFKDRLQKSVKFFIEDNEKASNISLRRGRGSVVSFFSGKGGVGKTLVASTYAQTLQLESNLEVVLLDLNLQYGGVETYMNIDSNRSIVDLQPVINELNENHIRNVTEAEEYSNIEVLLSPRDAEKAENINDADIARIIRACRRSYDFVIIDLPAEMNSNTYAALEESDKIYYVMNLDTISLRIFSQVEEVFTRLGMDMSDRLELIVNMKNNMNELKLDDLKNFIAANISPIQLRRDERGVQPLLNQGEPLRKSAEEKKLTALAKDIRKWVHTQHKS</sequence>
<dbReference type="GO" id="GO:0005829">
    <property type="term" value="C:cytosol"/>
    <property type="evidence" value="ECO:0007669"/>
    <property type="project" value="TreeGrafter"/>
</dbReference>
<dbReference type="PROSITE" id="PS50110">
    <property type="entry name" value="RESPONSE_REGULATORY"/>
    <property type="match status" value="1"/>
</dbReference>
<reference evidence="5 6" key="1">
    <citation type="journal article" date="2018" name="J. Microbiol.">
        <title>Salicibibacter kimchii gen. nov., sp. nov., a moderately halophilic and alkalitolerant bacterium in the family Bacillaceae, isolated from kimchi.</title>
        <authorList>
            <person name="Jang J.Y."/>
            <person name="Oh Y.J."/>
            <person name="Lim S.K."/>
            <person name="Park H.K."/>
            <person name="Lee C."/>
            <person name="Kim J.Y."/>
            <person name="Lee M.A."/>
            <person name="Choi H.J."/>
        </authorList>
    </citation>
    <scope>NUCLEOTIDE SEQUENCE [LARGE SCALE GENOMIC DNA]</scope>
    <source>
        <strain evidence="5 6">NKC1-1</strain>
    </source>
</reference>
<dbReference type="InterPro" id="IPR001789">
    <property type="entry name" value="Sig_transdc_resp-reg_receiver"/>
</dbReference>
<gene>
    <name evidence="5" type="ORF">DT065_09525</name>
</gene>
<accession>A0A345BZ49</accession>
<evidence type="ECO:0000313" key="5">
    <source>
        <dbReference type="EMBL" id="AXF56230.1"/>
    </source>
</evidence>
<feature type="domain" description="Response regulatory" evidence="4">
    <location>
        <begin position="4"/>
        <end position="117"/>
    </location>
</feature>
<dbReference type="Gene3D" id="3.40.50.300">
    <property type="entry name" value="P-loop containing nucleotide triphosphate hydrolases"/>
    <property type="match status" value="1"/>
</dbReference>
<dbReference type="GO" id="GO:0016887">
    <property type="term" value="F:ATP hydrolysis activity"/>
    <property type="evidence" value="ECO:0007669"/>
    <property type="project" value="TreeGrafter"/>
</dbReference>
<dbReference type="KEGG" id="rue:DT065_09525"/>
<dbReference type="InterPro" id="IPR050625">
    <property type="entry name" value="ParA/MinD_ATPase"/>
</dbReference>
<evidence type="ECO:0000313" key="6">
    <source>
        <dbReference type="Proteomes" id="UP000252100"/>
    </source>
</evidence>
<evidence type="ECO:0000256" key="2">
    <source>
        <dbReference type="ARBA" id="ARBA00022840"/>
    </source>
</evidence>
<comment type="caution">
    <text evidence="3">Lacks conserved residue(s) required for the propagation of feature annotation.</text>
</comment>
<dbReference type="Proteomes" id="UP000252100">
    <property type="component" value="Chromosome"/>
</dbReference>
<keyword evidence="6" id="KW-1185">Reference proteome</keyword>
<dbReference type="GO" id="GO:0000160">
    <property type="term" value="P:phosphorelay signal transduction system"/>
    <property type="evidence" value="ECO:0007669"/>
    <property type="project" value="InterPro"/>
</dbReference>
<dbReference type="GO" id="GO:0005524">
    <property type="term" value="F:ATP binding"/>
    <property type="evidence" value="ECO:0007669"/>
    <property type="project" value="UniProtKB-KW"/>
</dbReference>
<dbReference type="OrthoDB" id="2512803at2"/>
<organism evidence="5 6">
    <name type="scientific">Salicibibacter kimchii</name>
    <dbReference type="NCBI Taxonomy" id="2099786"/>
    <lineage>
        <taxon>Bacteria</taxon>
        <taxon>Bacillati</taxon>
        <taxon>Bacillota</taxon>
        <taxon>Bacilli</taxon>
        <taxon>Bacillales</taxon>
        <taxon>Bacillaceae</taxon>
        <taxon>Salicibibacter</taxon>
    </lineage>
</organism>
<protein>
    <submittedName>
        <fullName evidence="5">Pilus assembly protein CpaE</fullName>
    </submittedName>
</protein>
<dbReference type="GO" id="GO:0051782">
    <property type="term" value="P:negative regulation of cell division"/>
    <property type="evidence" value="ECO:0007669"/>
    <property type="project" value="TreeGrafter"/>
</dbReference>
<dbReference type="Pfam" id="PF13614">
    <property type="entry name" value="AAA_31"/>
    <property type="match status" value="1"/>
</dbReference>
<dbReference type="SUPFAM" id="SSF52172">
    <property type="entry name" value="CheY-like"/>
    <property type="match status" value="1"/>
</dbReference>
<proteinExistence type="predicted"/>
<dbReference type="EMBL" id="CP031092">
    <property type="protein sequence ID" value="AXF56230.1"/>
    <property type="molecule type" value="Genomic_DNA"/>
</dbReference>
<dbReference type="PANTHER" id="PTHR43384">
    <property type="entry name" value="SEPTUM SITE-DETERMINING PROTEIN MIND HOMOLOG, CHLOROPLASTIC-RELATED"/>
    <property type="match status" value="1"/>
</dbReference>
<dbReference type="InterPro" id="IPR027417">
    <property type="entry name" value="P-loop_NTPase"/>
</dbReference>
<dbReference type="AlphaFoldDB" id="A0A345BZ49"/>
<name>A0A345BZ49_9BACI</name>
<dbReference type="RefSeq" id="WP_114372825.1">
    <property type="nucleotide sequence ID" value="NZ_CP031092.1"/>
</dbReference>
<dbReference type="GO" id="GO:0009898">
    <property type="term" value="C:cytoplasmic side of plasma membrane"/>
    <property type="evidence" value="ECO:0007669"/>
    <property type="project" value="TreeGrafter"/>
</dbReference>
<dbReference type="SUPFAM" id="SSF52540">
    <property type="entry name" value="P-loop containing nucleoside triphosphate hydrolases"/>
    <property type="match status" value="1"/>
</dbReference>
<keyword evidence="2" id="KW-0067">ATP-binding</keyword>
<evidence type="ECO:0000256" key="1">
    <source>
        <dbReference type="ARBA" id="ARBA00022741"/>
    </source>
</evidence>
<dbReference type="Gene3D" id="3.40.50.2300">
    <property type="match status" value="1"/>
</dbReference>
<dbReference type="InterPro" id="IPR025669">
    <property type="entry name" value="AAA_dom"/>
</dbReference>
<evidence type="ECO:0000259" key="4">
    <source>
        <dbReference type="PROSITE" id="PS50110"/>
    </source>
</evidence>
<dbReference type="PANTHER" id="PTHR43384:SF6">
    <property type="entry name" value="SEPTUM SITE-DETERMINING PROTEIN MIND HOMOLOG, CHLOROPLASTIC"/>
    <property type="match status" value="1"/>
</dbReference>